<proteinExistence type="predicted"/>
<name>A0A3A2Z1T9_9EURO</name>
<protein>
    <submittedName>
        <fullName evidence="2">SCP-like extracellular protein</fullName>
    </submittedName>
</protein>
<dbReference type="GO" id="GO:0005576">
    <property type="term" value="C:extracellular region"/>
    <property type="evidence" value="ECO:0007669"/>
    <property type="project" value="InterPro"/>
</dbReference>
<dbReference type="InterPro" id="IPR018244">
    <property type="entry name" value="Allrgn_V5/Tpx1_CS"/>
</dbReference>
<reference evidence="3" key="1">
    <citation type="submission" date="2017-02" db="EMBL/GenBank/DDBJ databases">
        <authorList>
            <person name="Tafer H."/>
            <person name="Lopandic K."/>
        </authorList>
    </citation>
    <scope>NUCLEOTIDE SEQUENCE [LARGE SCALE GENOMIC DNA]</scope>
    <source>
        <strain evidence="3">CBS 366.77</strain>
    </source>
</reference>
<dbReference type="Pfam" id="PF00188">
    <property type="entry name" value="CAP"/>
    <property type="match status" value="1"/>
</dbReference>
<feature type="domain" description="SCP" evidence="1">
    <location>
        <begin position="18"/>
        <end position="71"/>
    </location>
</feature>
<dbReference type="EMBL" id="MVGC01003115">
    <property type="protein sequence ID" value="RJE16710.1"/>
    <property type="molecule type" value="Genomic_DNA"/>
</dbReference>
<dbReference type="InterPro" id="IPR001283">
    <property type="entry name" value="CRISP-related"/>
</dbReference>
<evidence type="ECO:0000259" key="1">
    <source>
        <dbReference type="Pfam" id="PF00188"/>
    </source>
</evidence>
<dbReference type="SUPFAM" id="SSF55797">
    <property type="entry name" value="PR-1-like"/>
    <property type="match status" value="1"/>
</dbReference>
<sequence>MISNLMYNSEFMYFEPYFGMSNPDMSTFDKWGHFTQILWKGTSEVGCATVVCDSLGNVDARSAMPFTVCNYNPA</sequence>
<dbReference type="InterPro" id="IPR014044">
    <property type="entry name" value="CAP_dom"/>
</dbReference>
<dbReference type="Gene3D" id="3.40.33.10">
    <property type="entry name" value="CAP"/>
    <property type="match status" value="1"/>
</dbReference>
<keyword evidence="3" id="KW-1185">Reference proteome</keyword>
<dbReference type="AlphaFoldDB" id="A0A3A2Z1T9"/>
<dbReference type="InterPro" id="IPR035940">
    <property type="entry name" value="CAP_sf"/>
</dbReference>
<dbReference type="PROSITE" id="PS01009">
    <property type="entry name" value="CRISP_1"/>
    <property type="match status" value="1"/>
</dbReference>
<evidence type="ECO:0000313" key="3">
    <source>
        <dbReference type="Proteomes" id="UP000266188"/>
    </source>
</evidence>
<organism evidence="2 3">
    <name type="scientific">Aspergillus sclerotialis</name>
    <dbReference type="NCBI Taxonomy" id="2070753"/>
    <lineage>
        <taxon>Eukaryota</taxon>
        <taxon>Fungi</taxon>
        <taxon>Dikarya</taxon>
        <taxon>Ascomycota</taxon>
        <taxon>Pezizomycotina</taxon>
        <taxon>Eurotiomycetes</taxon>
        <taxon>Eurotiomycetidae</taxon>
        <taxon>Eurotiales</taxon>
        <taxon>Aspergillaceae</taxon>
        <taxon>Aspergillus</taxon>
        <taxon>Aspergillus subgen. Polypaecilum</taxon>
    </lineage>
</organism>
<gene>
    <name evidence="2" type="ORF">PHISCL_10953</name>
</gene>
<comment type="caution">
    <text evidence="2">The sequence shown here is derived from an EMBL/GenBank/DDBJ whole genome shotgun (WGS) entry which is preliminary data.</text>
</comment>
<feature type="non-terminal residue" evidence="2">
    <location>
        <position position="74"/>
    </location>
</feature>
<dbReference type="OrthoDB" id="337038at2759"/>
<evidence type="ECO:0000313" key="2">
    <source>
        <dbReference type="EMBL" id="RJE16710.1"/>
    </source>
</evidence>
<dbReference type="PRINTS" id="PR00837">
    <property type="entry name" value="V5TPXLIKE"/>
</dbReference>
<accession>A0A3A2Z1T9</accession>
<dbReference type="STRING" id="2070753.A0A3A2Z1T9"/>
<dbReference type="Proteomes" id="UP000266188">
    <property type="component" value="Unassembled WGS sequence"/>
</dbReference>